<dbReference type="EMBL" id="PDUG01000007">
    <property type="protein sequence ID" value="PIC15023.1"/>
    <property type="molecule type" value="Genomic_DNA"/>
</dbReference>
<gene>
    <name evidence="2" type="ORF">B9Z55_027131</name>
</gene>
<dbReference type="AlphaFoldDB" id="A0A2G5SJE0"/>
<sequence>MCEPDGVADADGVLCIDKKYYVPPPTTKSPKKEKISENVREKSKEDDKEYDLELWLDGAGDKRTFLSFFIDFSDYDCGLKDE</sequence>
<feature type="compositionally biased region" description="Basic and acidic residues" evidence="1">
    <location>
        <begin position="30"/>
        <end position="46"/>
    </location>
</feature>
<accession>A0A2G5SJE0</accession>
<reference evidence="3" key="1">
    <citation type="submission" date="2017-10" db="EMBL/GenBank/DDBJ databases">
        <title>Rapid genome shrinkage in a self-fertile nematode reveals novel sperm competition proteins.</title>
        <authorList>
            <person name="Yin D."/>
            <person name="Schwarz E.M."/>
            <person name="Thomas C.G."/>
            <person name="Felde R.L."/>
            <person name="Korf I.F."/>
            <person name="Cutter A.D."/>
            <person name="Schartner C.M."/>
            <person name="Ralston E.J."/>
            <person name="Meyer B.J."/>
            <person name="Haag E.S."/>
        </authorList>
    </citation>
    <scope>NUCLEOTIDE SEQUENCE [LARGE SCALE GENOMIC DNA]</scope>
    <source>
        <strain evidence="3">JU1422</strain>
    </source>
</reference>
<keyword evidence="3" id="KW-1185">Reference proteome</keyword>
<dbReference type="Proteomes" id="UP000230233">
    <property type="component" value="Unassembled WGS sequence"/>
</dbReference>
<feature type="region of interest" description="Disordered" evidence="1">
    <location>
        <begin position="24"/>
        <end position="46"/>
    </location>
</feature>
<comment type="caution">
    <text evidence="2">The sequence shown here is derived from an EMBL/GenBank/DDBJ whole genome shotgun (WGS) entry which is preliminary data.</text>
</comment>
<proteinExistence type="predicted"/>
<evidence type="ECO:0000313" key="3">
    <source>
        <dbReference type="Proteomes" id="UP000230233"/>
    </source>
</evidence>
<organism evidence="2 3">
    <name type="scientific">Caenorhabditis nigoni</name>
    <dbReference type="NCBI Taxonomy" id="1611254"/>
    <lineage>
        <taxon>Eukaryota</taxon>
        <taxon>Metazoa</taxon>
        <taxon>Ecdysozoa</taxon>
        <taxon>Nematoda</taxon>
        <taxon>Chromadorea</taxon>
        <taxon>Rhabditida</taxon>
        <taxon>Rhabditina</taxon>
        <taxon>Rhabditomorpha</taxon>
        <taxon>Rhabditoidea</taxon>
        <taxon>Rhabditidae</taxon>
        <taxon>Peloderinae</taxon>
        <taxon>Caenorhabditis</taxon>
    </lineage>
</organism>
<name>A0A2G5SJE0_9PELO</name>
<protein>
    <submittedName>
        <fullName evidence="2">Uncharacterized protein</fullName>
    </submittedName>
</protein>
<evidence type="ECO:0000313" key="2">
    <source>
        <dbReference type="EMBL" id="PIC15023.1"/>
    </source>
</evidence>
<evidence type="ECO:0000256" key="1">
    <source>
        <dbReference type="SAM" id="MobiDB-lite"/>
    </source>
</evidence>